<gene>
    <name evidence="2" type="ordered locus">CAP2UW1_1166</name>
</gene>
<evidence type="ECO:0008006" key="3">
    <source>
        <dbReference type="Google" id="ProtNLM"/>
    </source>
</evidence>
<dbReference type="AlphaFoldDB" id="C7RRK6"/>
<dbReference type="HOGENOM" id="CLU_1840701_0_0_4"/>
<accession>C7RRK6</accession>
<evidence type="ECO:0000256" key="1">
    <source>
        <dbReference type="SAM" id="SignalP"/>
    </source>
</evidence>
<organism evidence="2">
    <name type="scientific">Accumulibacter regalis</name>
    <dbReference type="NCBI Taxonomy" id="522306"/>
    <lineage>
        <taxon>Bacteria</taxon>
        <taxon>Pseudomonadati</taxon>
        <taxon>Pseudomonadota</taxon>
        <taxon>Betaproteobacteria</taxon>
        <taxon>Candidatus Accumulibacter</taxon>
    </lineage>
</organism>
<dbReference type="OrthoDB" id="8926484at2"/>
<dbReference type="KEGG" id="app:CAP2UW1_1166"/>
<protein>
    <recommendedName>
        <fullName evidence="3">Carboxypeptidase regulatory-like domain-containing protein</fullName>
    </recommendedName>
</protein>
<sequence precursor="true">MRRRKLSLSAGLLMLCLGCTVGVPARVLAAEVIHVSLGIGDDDPIEIEMMRRLHNLQLVFALKGSGSYLADVRVTLHGAGGETVLVARSPGPLFFATLRPGTYRIDVEYHGKLLSRTTSIPRSGRRDLYFYWESAANDL</sequence>
<feature type="chain" id="PRO_5002981786" description="Carboxypeptidase regulatory-like domain-containing protein" evidence="1">
    <location>
        <begin position="26"/>
        <end position="139"/>
    </location>
</feature>
<reference evidence="2" key="1">
    <citation type="submission" date="2009-08" db="EMBL/GenBank/DDBJ databases">
        <authorList>
            <consortium name="US DOE Joint Genome Institute"/>
            <person name="Lucas S."/>
            <person name="Copeland A."/>
            <person name="Lapidus A."/>
            <person name="Glavina del Rio T."/>
            <person name="Dalin E."/>
            <person name="Tice H."/>
            <person name="Bruce D."/>
            <person name="Barry K."/>
            <person name="Pitluck S."/>
            <person name="Lowry S."/>
            <person name="Larimer F."/>
            <person name="Land M."/>
            <person name="Hauser L."/>
            <person name="Kyrpides N."/>
            <person name="Ivanova N."/>
            <person name="McMahon K.D."/>
            <person name="Hugenholtz P."/>
        </authorList>
    </citation>
    <scope>NUCLEOTIDE SEQUENCE</scope>
    <source>
        <strain evidence="2">UW-1</strain>
    </source>
</reference>
<keyword evidence="1" id="KW-0732">Signal</keyword>
<feature type="signal peptide" evidence="1">
    <location>
        <begin position="1"/>
        <end position="25"/>
    </location>
</feature>
<evidence type="ECO:0000313" key="2">
    <source>
        <dbReference type="EMBL" id="ACV34495.1"/>
    </source>
</evidence>
<name>C7RRK6_ACCRE</name>
<dbReference type="EMBL" id="CP001715">
    <property type="protein sequence ID" value="ACV34495.1"/>
    <property type="molecule type" value="Genomic_DNA"/>
</dbReference>
<reference evidence="2" key="2">
    <citation type="submission" date="2009-09" db="EMBL/GenBank/DDBJ databases">
        <title>Complete sequence of chromosome of Candidatus Accumulibacter phosphatis clade IIA str. UW-1.</title>
        <authorList>
            <consortium name="US DOE Joint Genome Institute"/>
            <person name="Martin H.G."/>
            <person name="Ivanova N."/>
            <person name="Kunin V."/>
            <person name="Warnecke F."/>
            <person name="Barry K."/>
            <person name="He S."/>
            <person name="Salamov A."/>
            <person name="Szeto E."/>
            <person name="Dalin E."/>
            <person name="Pangilinan J.L."/>
            <person name="Lapidus A."/>
            <person name="Lowry S."/>
            <person name="Kyrpides N.C."/>
            <person name="McMahon K.D."/>
            <person name="Hugenholtz P."/>
        </authorList>
    </citation>
    <scope>NUCLEOTIDE SEQUENCE [LARGE SCALE GENOMIC DNA]</scope>
    <source>
        <strain evidence="2">UW-1</strain>
    </source>
</reference>
<dbReference type="eggNOG" id="ENOG503310H">
    <property type="taxonomic scope" value="Bacteria"/>
</dbReference>
<proteinExistence type="predicted"/>
<dbReference type="STRING" id="522306.CAP2UW1_1166"/>